<accession>A0A9P0F594</accession>
<organism evidence="3 4">
    <name type="scientific">Bemisia tabaci</name>
    <name type="common">Sweetpotato whitefly</name>
    <name type="synonym">Aleurodes tabaci</name>
    <dbReference type="NCBI Taxonomy" id="7038"/>
    <lineage>
        <taxon>Eukaryota</taxon>
        <taxon>Metazoa</taxon>
        <taxon>Ecdysozoa</taxon>
        <taxon>Arthropoda</taxon>
        <taxon>Hexapoda</taxon>
        <taxon>Insecta</taxon>
        <taxon>Pterygota</taxon>
        <taxon>Neoptera</taxon>
        <taxon>Paraneoptera</taxon>
        <taxon>Hemiptera</taxon>
        <taxon>Sternorrhyncha</taxon>
        <taxon>Aleyrodoidea</taxon>
        <taxon>Aleyrodidae</taxon>
        <taxon>Aleyrodinae</taxon>
        <taxon>Bemisia</taxon>
    </lineage>
</organism>
<dbReference type="KEGG" id="btab:109042631"/>
<keyword evidence="2" id="KW-0472">Membrane</keyword>
<reference evidence="3" key="1">
    <citation type="submission" date="2021-12" db="EMBL/GenBank/DDBJ databases">
        <authorList>
            <person name="King R."/>
        </authorList>
    </citation>
    <scope>NUCLEOTIDE SEQUENCE</scope>
</reference>
<gene>
    <name evidence="3" type="ORF">BEMITA_LOCUS8321</name>
</gene>
<feature type="region of interest" description="Disordered" evidence="1">
    <location>
        <begin position="217"/>
        <end position="239"/>
    </location>
</feature>
<dbReference type="EMBL" id="OU963865">
    <property type="protein sequence ID" value="CAH0389503.1"/>
    <property type="molecule type" value="Genomic_DNA"/>
</dbReference>
<keyword evidence="4" id="KW-1185">Reference proteome</keyword>
<evidence type="ECO:0000313" key="4">
    <source>
        <dbReference type="Proteomes" id="UP001152759"/>
    </source>
</evidence>
<protein>
    <submittedName>
        <fullName evidence="3">Uncharacterized protein</fullName>
    </submittedName>
</protein>
<proteinExistence type="predicted"/>
<feature type="compositionally biased region" description="Polar residues" evidence="1">
    <location>
        <begin position="229"/>
        <end position="239"/>
    </location>
</feature>
<dbReference type="AlphaFoldDB" id="A0A9P0F594"/>
<keyword evidence="2" id="KW-0812">Transmembrane</keyword>
<name>A0A9P0F594_BEMTA</name>
<dbReference type="Proteomes" id="UP001152759">
    <property type="component" value="Chromosome 4"/>
</dbReference>
<sequence>MISPHGKSNFPILTYVILILISTVIEASLIFHNDILQQTTLSEREKERLQGTYLGISDVSFEAGDILTSSNGVMFFAMDATSVIYMDVQREYATFRHVYAASLPEEYIRSHLKDNPFGENKGVRLAEVFVGKKVPYKTKTCNQYHYMDYFYLGRVRDVQHHIFSDRKSMSSDCPLWRKNFSSVQTWEFSQRDFYLQTSKGAAVYPSDWETAPPISAISPISSNSRSLSTKGTARSNTQPRRPLTVSKYWIRRSLSTPVSFKRTKSFLSCFL</sequence>
<evidence type="ECO:0000256" key="2">
    <source>
        <dbReference type="SAM" id="Phobius"/>
    </source>
</evidence>
<keyword evidence="2" id="KW-1133">Transmembrane helix</keyword>
<feature type="transmembrane region" description="Helical" evidence="2">
    <location>
        <begin position="12"/>
        <end position="31"/>
    </location>
</feature>
<evidence type="ECO:0000313" key="3">
    <source>
        <dbReference type="EMBL" id="CAH0389503.1"/>
    </source>
</evidence>
<evidence type="ECO:0000256" key="1">
    <source>
        <dbReference type="SAM" id="MobiDB-lite"/>
    </source>
</evidence>
<feature type="compositionally biased region" description="Low complexity" evidence="1">
    <location>
        <begin position="217"/>
        <end position="228"/>
    </location>
</feature>